<dbReference type="Gene3D" id="3.40.50.300">
    <property type="entry name" value="P-loop containing nucleotide triphosphate hydrolases"/>
    <property type="match status" value="1"/>
</dbReference>
<keyword evidence="1" id="KW-0808">Transferase</keyword>
<evidence type="ECO:0000313" key="3">
    <source>
        <dbReference type="Proteomes" id="UP000464495"/>
    </source>
</evidence>
<accession>A0A6P1SWR3</accession>
<organism evidence="2 3">
    <name type="scientific">Algicella marina</name>
    <dbReference type="NCBI Taxonomy" id="2683284"/>
    <lineage>
        <taxon>Bacteria</taxon>
        <taxon>Pseudomonadati</taxon>
        <taxon>Pseudomonadota</taxon>
        <taxon>Alphaproteobacteria</taxon>
        <taxon>Rhodobacterales</taxon>
        <taxon>Paracoccaceae</taxon>
        <taxon>Algicella</taxon>
    </lineage>
</organism>
<dbReference type="AlphaFoldDB" id="A0A6P1SWR3"/>
<dbReference type="SUPFAM" id="SSF52540">
    <property type="entry name" value="P-loop containing nucleoside triphosphate hydrolases"/>
    <property type="match status" value="1"/>
</dbReference>
<dbReference type="PANTHER" id="PTHR10605:SF56">
    <property type="entry name" value="BIFUNCTIONAL HEPARAN SULFATE N-DEACETYLASE_N-SULFOTRANSFERASE"/>
    <property type="match status" value="1"/>
</dbReference>
<evidence type="ECO:0008006" key="4">
    <source>
        <dbReference type="Google" id="ProtNLM"/>
    </source>
</evidence>
<evidence type="ECO:0000313" key="2">
    <source>
        <dbReference type="EMBL" id="QHQ34878.1"/>
    </source>
</evidence>
<dbReference type="GO" id="GO:0008146">
    <property type="term" value="F:sulfotransferase activity"/>
    <property type="evidence" value="ECO:0007669"/>
    <property type="project" value="InterPro"/>
</dbReference>
<dbReference type="InterPro" id="IPR027417">
    <property type="entry name" value="P-loop_NTPase"/>
</dbReference>
<dbReference type="RefSeq" id="WP_161861444.1">
    <property type="nucleotide sequence ID" value="NZ_CP046620.1"/>
</dbReference>
<sequence>MPAETKSPRLLFCIGAQKAGTTWLYKHLDQYPQVHFHRVKELQFFTNIRPTRNDPAKETTPEANLVRVRTRITQAETRLKANPGRKWLPARIEVDREIVEYLKEDRSFVDIVSATAAPGTEVIADMSPEYSLFDAATYAELAGLAEDVRFIFLMRDPIERAWSQVRFSSRVNNTEPAEIVKRVLARPDHRFTNEFISRSRYDLTIAELEKAVPAERIYYGFYETFFQEETIHELTEFMGLPQMEADVNKRVFGSKPEVIDPDFRKLAAEKLAPVYEAMQAKFGAALPESWNS</sequence>
<dbReference type="PANTHER" id="PTHR10605">
    <property type="entry name" value="HEPARAN SULFATE SULFOTRANSFERASE"/>
    <property type="match status" value="1"/>
</dbReference>
<gene>
    <name evidence="2" type="ORF">GO499_06515</name>
</gene>
<name>A0A6P1SWR3_9RHOB</name>
<dbReference type="InterPro" id="IPR037359">
    <property type="entry name" value="NST/OST"/>
</dbReference>
<keyword evidence="3" id="KW-1185">Reference proteome</keyword>
<dbReference type="KEGG" id="amaq:GO499_06515"/>
<dbReference type="Proteomes" id="UP000464495">
    <property type="component" value="Chromosome"/>
</dbReference>
<reference evidence="2 3" key="1">
    <citation type="submission" date="2019-12" db="EMBL/GenBank/DDBJ databases">
        <title>Complete genome sequence of Algicella marina strain 9Alg 56(T) isolated from the red alga Tichocarpus crinitus.</title>
        <authorList>
            <person name="Kim S.-G."/>
            <person name="Nedashkovskaya O.I."/>
        </authorList>
    </citation>
    <scope>NUCLEOTIDE SEQUENCE [LARGE SCALE GENOMIC DNA]</scope>
    <source>
        <strain evidence="2 3">9Alg 56</strain>
    </source>
</reference>
<evidence type="ECO:0000256" key="1">
    <source>
        <dbReference type="ARBA" id="ARBA00022679"/>
    </source>
</evidence>
<dbReference type="Pfam" id="PF13469">
    <property type="entry name" value="Sulfotransfer_3"/>
    <property type="match status" value="1"/>
</dbReference>
<dbReference type="EMBL" id="CP046620">
    <property type="protein sequence ID" value="QHQ34878.1"/>
    <property type="molecule type" value="Genomic_DNA"/>
</dbReference>
<proteinExistence type="predicted"/>
<protein>
    <recommendedName>
        <fullName evidence="4">Sulfotransferase</fullName>
    </recommendedName>
</protein>